<evidence type="ECO:0000259" key="6">
    <source>
        <dbReference type="Pfam" id="PF04082"/>
    </source>
</evidence>
<reference evidence="8" key="1">
    <citation type="journal article" date="2013" name="Genome Announc.">
        <title>Draft genome sequence of the grapevine dieback fungus Eutypa lata UCR-EL1.</title>
        <authorList>
            <person name="Blanco-Ulate B."/>
            <person name="Rolshausen P.E."/>
            <person name="Cantu D."/>
        </authorList>
    </citation>
    <scope>NUCLEOTIDE SEQUENCE [LARGE SCALE GENOMIC DNA]</scope>
    <source>
        <strain evidence="8">UCR-EL1</strain>
    </source>
</reference>
<keyword evidence="8" id="KW-1185">Reference proteome</keyword>
<dbReference type="HOGENOM" id="CLU_672742_0_0_1"/>
<dbReference type="AlphaFoldDB" id="M7SFG6"/>
<dbReference type="Pfam" id="PF04082">
    <property type="entry name" value="Fungal_trans"/>
    <property type="match status" value="1"/>
</dbReference>
<feature type="region of interest" description="Disordered" evidence="5">
    <location>
        <begin position="72"/>
        <end position="109"/>
    </location>
</feature>
<keyword evidence="3" id="KW-0804">Transcription</keyword>
<evidence type="ECO:0000313" key="7">
    <source>
        <dbReference type="EMBL" id="EMR65009.1"/>
    </source>
</evidence>
<dbReference type="GO" id="GO:0008270">
    <property type="term" value="F:zinc ion binding"/>
    <property type="evidence" value="ECO:0007669"/>
    <property type="project" value="InterPro"/>
</dbReference>
<organism evidence="7 8">
    <name type="scientific">Eutypa lata (strain UCR-EL1)</name>
    <name type="common">Grapevine dieback disease fungus</name>
    <name type="synonym">Eutypa armeniacae</name>
    <dbReference type="NCBI Taxonomy" id="1287681"/>
    <lineage>
        <taxon>Eukaryota</taxon>
        <taxon>Fungi</taxon>
        <taxon>Dikarya</taxon>
        <taxon>Ascomycota</taxon>
        <taxon>Pezizomycotina</taxon>
        <taxon>Sordariomycetes</taxon>
        <taxon>Xylariomycetidae</taxon>
        <taxon>Xylariales</taxon>
        <taxon>Diatrypaceae</taxon>
        <taxon>Eutypa</taxon>
    </lineage>
</organism>
<dbReference type="PANTHER" id="PTHR47424:SF3">
    <property type="entry name" value="REGULATORY PROTEIN GAL4"/>
    <property type="match status" value="1"/>
</dbReference>
<dbReference type="GO" id="GO:0006351">
    <property type="term" value="P:DNA-templated transcription"/>
    <property type="evidence" value="ECO:0007669"/>
    <property type="project" value="InterPro"/>
</dbReference>
<keyword evidence="2" id="KW-0238">DNA-binding</keyword>
<evidence type="ECO:0000256" key="4">
    <source>
        <dbReference type="ARBA" id="ARBA00023242"/>
    </source>
</evidence>
<dbReference type="eggNOG" id="ENOG502S0D7">
    <property type="taxonomic scope" value="Eukaryota"/>
</dbReference>
<dbReference type="CDD" id="cd12148">
    <property type="entry name" value="fungal_TF_MHR"/>
    <property type="match status" value="1"/>
</dbReference>
<evidence type="ECO:0000256" key="2">
    <source>
        <dbReference type="ARBA" id="ARBA00023125"/>
    </source>
</evidence>
<name>M7SFG6_EUTLA</name>
<gene>
    <name evidence="7" type="ORF">UCREL1_8012</name>
</gene>
<accession>M7SFG6</accession>
<feature type="domain" description="Xylanolytic transcriptional activator regulatory" evidence="6">
    <location>
        <begin position="155"/>
        <end position="244"/>
    </location>
</feature>
<evidence type="ECO:0000256" key="1">
    <source>
        <dbReference type="ARBA" id="ARBA00023015"/>
    </source>
</evidence>
<evidence type="ECO:0000313" key="8">
    <source>
        <dbReference type="Proteomes" id="UP000012174"/>
    </source>
</evidence>
<keyword evidence="4" id="KW-0539">Nucleus</keyword>
<keyword evidence="1" id="KW-0805">Transcription regulation</keyword>
<proteinExistence type="predicted"/>
<dbReference type="GO" id="GO:0005634">
    <property type="term" value="C:nucleus"/>
    <property type="evidence" value="ECO:0007669"/>
    <property type="project" value="TreeGrafter"/>
</dbReference>
<feature type="compositionally biased region" description="Polar residues" evidence="5">
    <location>
        <begin position="75"/>
        <end position="95"/>
    </location>
</feature>
<dbReference type="GO" id="GO:0000435">
    <property type="term" value="P:positive regulation of transcription from RNA polymerase II promoter by galactose"/>
    <property type="evidence" value="ECO:0007669"/>
    <property type="project" value="TreeGrafter"/>
</dbReference>
<dbReference type="OrthoDB" id="424974at2759"/>
<dbReference type="KEGG" id="ela:UCREL1_8012"/>
<dbReference type="OMA" id="MIECASV"/>
<sequence>MLVGHASLVAMDSDQSAPPVLYRISSASMQQVQVLPTPLCPRESRLGSLETEVRQLKFQLADAAPHSIPGLYADGTSSTAEGSGSVLETSITPQGEISAENKSPDATDGVGTIEFTDEETWAYFGPSSNIAFTRLVRRALGSGLAMEQRYSRSEVFFNRAKALCLDQMIECASVETVQVMLLMSQYLQGTQRSIKTWSIHGLAMKAAFQLGLHSAQTPQHFDFLERETRLRTWHGCVVLDRALYSIQASVIQELYGSNIGESEALPIADVAAAIFRTEQQLVQWQASTPASMDLVDKGDLLSATGDSLLWKFRVILTIRYHSLRILSHRPVLDRYIRVMVDPELAVREATTLQQIGQLSKTACLSSAQAIIGIVSACTMLRGSDGVIPYLGAWWFTLYYSKYPPIALKR</sequence>
<dbReference type="Proteomes" id="UP000012174">
    <property type="component" value="Unassembled WGS sequence"/>
</dbReference>
<dbReference type="EMBL" id="KB706951">
    <property type="protein sequence ID" value="EMR65009.1"/>
    <property type="molecule type" value="Genomic_DNA"/>
</dbReference>
<protein>
    <submittedName>
        <fullName evidence="7">Putative c6 transcription factor protein</fullName>
    </submittedName>
</protein>
<dbReference type="PANTHER" id="PTHR47424">
    <property type="entry name" value="REGULATORY PROTEIN GAL4"/>
    <property type="match status" value="1"/>
</dbReference>
<dbReference type="GO" id="GO:0000981">
    <property type="term" value="F:DNA-binding transcription factor activity, RNA polymerase II-specific"/>
    <property type="evidence" value="ECO:0007669"/>
    <property type="project" value="TreeGrafter"/>
</dbReference>
<dbReference type="InterPro" id="IPR007219">
    <property type="entry name" value="XnlR_reg_dom"/>
</dbReference>
<evidence type="ECO:0000256" key="3">
    <source>
        <dbReference type="ARBA" id="ARBA00023163"/>
    </source>
</evidence>
<evidence type="ECO:0000256" key="5">
    <source>
        <dbReference type="SAM" id="MobiDB-lite"/>
    </source>
</evidence>
<dbReference type="GO" id="GO:0000978">
    <property type="term" value="F:RNA polymerase II cis-regulatory region sequence-specific DNA binding"/>
    <property type="evidence" value="ECO:0007669"/>
    <property type="project" value="TreeGrafter"/>
</dbReference>
<dbReference type="InterPro" id="IPR051127">
    <property type="entry name" value="Fungal_SecMet_Regulators"/>
</dbReference>